<protein>
    <recommendedName>
        <fullName evidence="5">Flagellar hook-associated protein 2</fullName>
        <shortName evidence="5">HAP2</shortName>
    </recommendedName>
    <alternativeName>
        <fullName evidence="5">Flagellar cap protein</fullName>
    </alternativeName>
</protein>
<keyword evidence="8" id="KW-0282">Flagellum</keyword>
<dbReference type="RefSeq" id="WP_013624287.1">
    <property type="nucleotide sequence ID" value="NC_015172.1"/>
</dbReference>
<evidence type="ECO:0000313" key="8">
    <source>
        <dbReference type="EMBL" id="ADY55417.1"/>
    </source>
</evidence>
<keyword evidence="8" id="KW-0966">Cell projection</keyword>
<dbReference type="GO" id="GO:0009421">
    <property type="term" value="C:bacterial-type flagellum filament cap"/>
    <property type="evidence" value="ECO:0007669"/>
    <property type="project" value="InterPro"/>
</dbReference>
<evidence type="ECO:0000256" key="2">
    <source>
        <dbReference type="ARBA" id="ARBA00011255"/>
    </source>
</evidence>
<comment type="subunit">
    <text evidence="2 5">Homopentamer.</text>
</comment>
<dbReference type="PANTHER" id="PTHR30288">
    <property type="entry name" value="FLAGELLAR CAP/ASSEMBLY PROTEIN FLID"/>
    <property type="match status" value="1"/>
</dbReference>
<evidence type="ECO:0000259" key="7">
    <source>
        <dbReference type="Pfam" id="PF07195"/>
    </source>
</evidence>
<reference evidence="8 9" key="1">
    <citation type="journal article" date="2011" name="Stand. Genomic Sci.">
        <title>Complete genome sequence of Syntrophobotulus glycolicus type strain (FlGlyR).</title>
        <authorList>
            <person name="Han C."/>
            <person name="Mwirichia R."/>
            <person name="Chertkov O."/>
            <person name="Held B."/>
            <person name="Lapidus A."/>
            <person name="Nolan M."/>
            <person name="Lucas S."/>
            <person name="Hammon N."/>
            <person name="Deshpande S."/>
            <person name="Cheng J.F."/>
            <person name="Tapia R."/>
            <person name="Goodwin L."/>
            <person name="Pitluck S."/>
            <person name="Huntemann M."/>
            <person name="Liolios K."/>
            <person name="Ivanova N."/>
            <person name="Pagani I."/>
            <person name="Mavromatis K."/>
            <person name="Ovchinikova G."/>
            <person name="Pati A."/>
            <person name="Chen A."/>
            <person name="Palaniappan K."/>
            <person name="Land M."/>
            <person name="Hauser L."/>
            <person name="Brambilla E.M."/>
            <person name="Rohde M."/>
            <person name="Spring S."/>
            <person name="Sikorski J."/>
            <person name="Goker M."/>
            <person name="Woyke T."/>
            <person name="Bristow J."/>
            <person name="Eisen J.A."/>
            <person name="Markowitz V."/>
            <person name="Hugenholtz P."/>
            <person name="Kyrpides N.C."/>
            <person name="Klenk H.P."/>
            <person name="Detter J.C."/>
        </authorList>
    </citation>
    <scope>NUCLEOTIDE SEQUENCE [LARGE SCALE GENOMIC DNA]</scope>
    <source>
        <strain evidence="9">DSM 8271 / FlGlyR</strain>
    </source>
</reference>
<dbReference type="GO" id="GO:0007155">
    <property type="term" value="P:cell adhesion"/>
    <property type="evidence" value="ECO:0007669"/>
    <property type="project" value="InterPro"/>
</dbReference>
<dbReference type="GO" id="GO:0005576">
    <property type="term" value="C:extracellular region"/>
    <property type="evidence" value="ECO:0007669"/>
    <property type="project" value="UniProtKB-SubCell"/>
</dbReference>
<dbReference type="KEGG" id="sgy:Sgly_1092"/>
<dbReference type="OrthoDB" id="9776025at2"/>
<sequence>MTSISSYSTTTRITGLVSGLDVDGIVESLMEAEEIPLEKLKQKQQLLEWKQDAYREAANLLRAFADQYLNYANSSSNMLSQSAYRQYALSSSDESVVTITAGTEAAAGSHTVSVQNLAAAASYKSAAAVTSPITASAAADFTAAAGGDFIVELDGTQYRVSLAEGTTGPEDLQEAIDEAVGSGKIKVSDTNGDGTGRITLTKAEDSGIGTITLSDAGDSGTLAALGFSGEDSLTNYLDTTATLEEISARLATPISFDAGGEVSLTINEVSFTFSQSTTLAGMLEEINASGAGVTMTYSTDSDSFVITADQTGAGRTLSLSETDSAFLEATGLSVYTAGEDAVVLIDGQKYTRSGNSLTVSGITYTLKAESTETQTVAVTQDTAAVYEKISGFVEAYNTLIDSINSMISQEYDRDYQPLTADQKAEMSDDEIEAWEKKAKTGMLENDSTLAALLRNMRSALYTSVSGVSLHLTEIGITTSSAYEDKGKLIIDEEALKEAIESDPEGVMDLFAQESQSYSGTTTVVNLTAEKRKVRTSEEGLAYRIYDLLQDNISTYTGIDGQKGLLIEKAGLEGDGSEYDNTLTARLEKYGEEVDAMLARLEEKEEYYYEKYSAMETYISQMNTQLETLLSYLE</sequence>
<dbReference type="InterPro" id="IPR003481">
    <property type="entry name" value="FliD_N"/>
</dbReference>
<dbReference type="InterPro" id="IPR040026">
    <property type="entry name" value="FliD"/>
</dbReference>
<keyword evidence="5" id="KW-0964">Secreted</keyword>
<comment type="function">
    <text evidence="5">Required for morphogenesis and for the elongation of the flagellar filament by facilitating polymerization of the flagellin monomers at the tip of growing filament. Forms a capping structure, which prevents flagellin subunits (transported through the central channel of the flagellum) from leaking out without polymerization at the distal end.</text>
</comment>
<reference evidence="9" key="2">
    <citation type="submission" date="2011-02" db="EMBL/GenBank/DDBJ databases">
        <title>The complete genome of Syntrophobotulus glycolicus DSM 8271.</title>
        <authorList>
            <person name="Lucas S."/>
            <person name="Copeland A."/>
            <person name="Lapidus A."/>
            <person name="Bruce D."/>
            <person name="Goodwin L."/>
            <person name="Pitluck S."/>
            <person name="Kyrpides N."/>
            <person name="Mavromatis K."/>
            <person name="Pagani I."/>
            <person name="Ivanova N."/>
            <person name="Mikhailova N."/>
            <person name="Chertkov O."/>
            <person name="Held B."/>
            <person name="Detter J.C."/>
            <person name="Tapia R."/>
            <person name="Han C."/>
            <person name="Land M."/>
            <person name="Hauser L."/>
            <person name="Markowitz V."/>
            <person name="Cheng J.-F."/>
            <person name="Hugenholtz P."/>
            <person name="Woyke T."/>
            <person name="Wu D."/>
            <person name="Spring S."/>
            <person name="Schroeder M."/>
            <person name="Brambilla E."/>
            <person name="Klenk H.-P."/>
            <person name="Eisen J.A."/>
        </authorList>
    </citation>
    <scope>NUCLEOTIDE SEQUENCE [LARGE SCALE GENOMIC DNA]</scope>
    <source>
        <strain evidence="9">DSM 8271 / FlGlyR</strain>
    </source>
</reference>
<evidence type="ECO:0000256" key="5">
    <source>
        <dbReference type="RuleBase" id="RU362066"/>
    </source>
</evidence>
<dbReference type="Proteomes" id="UP000007488">
    <property type="component" value="Chromosome"/>
</dbReference>
<proteinExistence type="inferred from homology"/>
<name>F0SU34_SYNGF</name>
<dbReference type="Pfam" id="PF02465">
    <property type="entry name" value="FliD_N"/>
    <property type="match status" value="1"/>
</dbReference>
<dbReference type="eggNOG" id="COG1345">
    <property type="taxonomic scope" value="Bacteria"/>
</dbReference>
<evidence type="ECO:0000313" key="9">
    <source>
        <dbReference type="Proteomes" id="UP000007488"/>
    </source>
</evidence>
<dbReference type="AlphaFoldDB" id="F0SU34"/>
<keyword evidence="9" id="KW-1185">Reference proteome</keyword>
<feature type="domain" description="Flagellar hook-associated protein 2 C-terminal" evidence="7">
    <location>
        <begin position="338"/>
        <end position="622"/>
    </location>
</feature>
<dbReference type="STRING" id="645991.Sgly_1092"/>
<gene>
    <name evidence="8" type="ordered locus">Sgly_1092</name>
</gene>
<organism evidence="8 9">
    <name type="scientific">Syntrophobotulus glycolicus (strain DSM 8271 / FlGlyR)</name>
    <dbReference type="NCBI Taxonomy" id="645991"/>
    <lineage>
        <taxon>Bacteria</taxon>
        <taxon>Bacillati</taxon>
        <taxon>Bacillota</taxon>
        <taxon>Clostridia</taxon>
        <taxon>Eubacteriales</taxon>
        <taxon>Desulfitobacteriaceae</taxon>
        <taxon>Syntrophobotulus</taxon>
    </lineage>
</organism>
<evidence type="ECO:0000256" key="3">
    <source>
        <dbReference type="ARBA" id="ARBA00023054"/>
    </source>
</evidence>
<comment type="subcellular location">
    <subcellularLocation>
        <location evidence="5">Secreted</location>
    </subcellularLocation>
    <subcellularLocation>
        <location evidence="5">Bacterial flagellum</location>
    </subcellularLocation>
</comment>
<keyword evidence="4 5" id="KW-0975">Bacterial flagellum</keyword>
<keyword evidence="3" id="KW-0175">Coiled coil</keyword>
<accession>F0SU34</accession>
<feature type="domain" description="Flagellar hook-associated protein 2 N-terminal" evidence="6">
    <location>
        <begin position="18"/>
        <end position="120"/>
    </location>
</feature>
<keyword evidence="8" id="KW-0969">Cilium</keyword>
<dbReference type="GO" id="GO:0009424">
    <property type="term" value="C:bacterial-type flagellum hook"/>
    <property type="evidence" value="ECO:0007669"/>
    <property type="project" value="UniProtKB-UniRule"/>
</dbReference>
<dbReference type="InterPro" id="IPR010809">
    <property type="entry name" value="FliD_C"/>
</dbReference>
<dbReference type="Pfam" id="PF07195">
    <property type="entry name" value="FliD_C"/>
    <property type="match status" value="1"/>
</dbReference>
<dbReference type="EMBL" id="CP002547">
    <property type="protein sequence ID" value="ADY55417.1"/>
    <property type="molecule type" value="Genomic_DNA"/>
</dbReference>
<comment type="similarity">
    <text evidence="1 5">Belongs to the FliD family.</text>
</comment>
<evidence type="ECO:0000256" key="4">
    <source>
        <dbReference type="ARBA" id="ARBA00023143"/>
    </source>
</evidence>
<evidence type="ECO:0000259" key="6">
    <source>
        <dbReference type="Pfam" id="PF02465"/>
    </source>
</evidence>
<dbReference type="GO" id="GO:0071973">
    <property type="term" value="P:bacterial-type flagellum-dependent cell motility"/>
    <property type="evidence" value="ECO:0007669"/>
    <property type="project" value="TreeGrafter"/>
</dbReference>
<dbReference type="PANTHER" id="PTHR30288:SF0">
    <property type="entry name" value="FLAGELLAR HOOK-ASSOCIATED PROTEIN 2"/>
    <property type="match status" value="1"/>
</dbReference>
<evidence type="ECO:0000256" key="1">
    <source>
        <dbReference type="ARBA" id="ARBA00009764"/>
    </source>
</evidence>
<dbReference type="HOGENOM" id="CLU_015182_0_2_9"/>